<comment type="function">
    <text evidence="6">Catalyzes the conversion of 7,8-dihydroneopterin to 6-hydroxymethyl-7,8-dihydropterin.</text>
</comment>
<dbReference type="SUPFAM" id="SSF55620">
    <property type="entry name" value="Tetrahydrobiopterin biosynthesis enzymes-like"/>
    <property type="match status" value="1"/>
</dbReference>
<evidence type="ECO:0000313" key="8">
    <source>
        <dbReference type="EMBL" id="PWN05835.1"/>
    </source>
</evidence>
<evidence type="ECO:0000256" key="5">
    <source>
        <dbReference type="ARBA" id="ARBA00023239"/>
    </source>
</evidence>
<dbReference type="Proteomes" id="UP000245533">
    <property type="component" value="Unassembled WGS sequence"/>
</dbReference>
<dbReference type="InterPro" id="IPR006156">
    <property type="entry name" value="Dihydroneopterin_aldolase"/>
</dbReference>
<evidence type="ECO:0000256" key="4">
    <source>
        <dbReference type="ARBA" id="ARBA00022909"/>
    </source>
</evidence>
<name>A0A316TS45_9BACT</name>
<keyword evidence="5 6" id="KW-0456">Lyase</keyword>
<accession>A0A316TS45</accession>
<keyword evidence="4 6" id="KW-0289">Folate biosynthesis</keyword>
<evidence type="ECO:0000259" key="7">
    <source>
        <dbReference type="SMART" id="SM00905"/>
    </source>
</evidence>
<evidence type="ECO:0000256" key="3">
    <source>
        <dbReference type="ARBA" id="ARBA00005708"/>
    </source>
</evidence>
<evidence type="ECO:0000313" key="9">
    <source>
        <dbReference type="Proteomes" id="UP000245533"/>
    </source>
</evidence>
<dbReference type="NCBIfam" id="TIGR00526">
    <property type="entry name" value="folB_dom"/>
    <property type="match status" value="1"/>
</dbReference>
<comment type="pathway">
    <text evidence="2 6">Cofactor biosynthesis; tetrahydrofolate biosynthesis; 2-amino-4-hydroxy-6-hydroxymethyl-7,8-dihydropteridine diphosphate from 7,8-dihydroneopterin triphosphate: step 3/4.</text>
</comment>
<dbReference type="GO" id="GO:0004150">
    <property type="term" value="F:dihydroneopterin aldolase activity"/>
    <property type="evidence" value="ECO:0007669"/>
    <property type="project" value="UniProtKB-UniRule"/>
</dbReference>
<sequence length="121" mass="13892">MTLDTITLKSLSYHAKHGFYEEERVHGNQFEVDLVAKGHFRKSAGGEELSKTFDYEQAEKAVRSIMNGRSEYLIETLCAEIGEALFNRYSIVETLQVSVRKLNPPLQTDALYAEITMEWTR</sequence>
<dbReference type="Gene3D" id="3.30.1130.10">
    <property type="match status" value="1"/>
</dbReference>
<reference evidence="8 9" key="1">
    <citation type="submission" date="2018-05" db="EMBL/GenBank/DDBJ databases">
        <title>Rhodohalobacter halophilus gen. nov., sp. nov., a moderately halophilic member of the family Balneolaceae.</title>
        <authorList>
            <person name="Liu Z.-W."/>
        </authorList>
    </citation>
    <scope>NUCLEOTIDE SEQUENCE [LARGE SCALE GENOMIC DNA]</scope>
    <source>
        <strain evidence="8 9">8A47</strain>
    </source>
</reference>
<dbReference type="InterPro" id="IPR043133">
    <property type="entry name" value="GTP-CH-I_C/QueF"/>
</dbReference>
<organism evidence="8 9">
    <name type="scientific">Rhodohalobacter mucosus</name>
    <dbReference type="NCBI Taxonomy" id="2079485"/>
    <lineage>
        <taxon>Bacteria</taxon>
        <taxon>Pseudomonadati</taxon>
        <taxon>Balneolota</taxon>
        <taxon>Balneolia</taxon>
        <taxon>Balneolales</taxon>
        <taxon>Balneolaceae</taxon>
        <taxon>Rhodohalobacter</taxon>
    </lineage>
</organism>
<feature type="domain" description="Dihydroneopterin aldolase/epimerase" evidence="7">
    <location>
        <begin position="6"/>
        <end position="119"/>
    </location>
</feature>
<dbReference type="Pfam" id="PF02152">
    <property type="entry name" value="FolB"/>
    <property type="match status" value="1"/>
</dbReference>
<proteinExistence type="inferred from homology"/>
<dbReference type="PANTHER" id="PTHR42844:SF1">
    <property type="entry name" value="DIHYDRONEOPTERIN ALDOLASE 1-RELATED"/>
    <property type="match status" value="1"/>
</dbReference>
<dbReference type="InterPro" id="IPR006157">
    <property type="entry name" value="FolB_dom"/>
</dbReference>
<comment type="caution">
    <text evidence="8">The sequence shown here is derived from an EMBL/GenBank/DDBJ whole genome shotgun (WGS) entry which is preliminary data.</text>
</comment>
<comment type="similarity">
    <text evidence="3 6">Belongs to the DHNA family.</text>
</comment>
<dbReference type="EMBL" id="QGGB01000008">
    <property type="protein sequence ID" value="PWN05835.1"/>
    <property type="molecule type" value="Genomic_DNA"/>
</dbReference>
<evidence type="ECO:0000256" key="6">
    <source>
        <dbReference type="RuleBase" id="RU362079"/>
    </source>
</evidence>
<dbReference type="NCBIfam" id="TIGR00525">
    <property type="entry name" value="folB"/>
    <property type="match status" value="1"/>
</dbReference>
<comment type="catalytic activity">
    <reaction evidence="1 6">
        <text>7,8-dihydroneopterin = 6-hydroxymethyl-7,8-dihydropterin + glycolaldehyde</text>
        <dbReference type="Rhea" id="RHEA:10540"/>
        <dbReference type="ChEBI" id="CHEBI:17001"/>
        <dbReference type="ChEBI" id="CHEBI:17071"/>
        <dbReference type="ChEBI" id="CHEBI:44841"/>
        <dbReference type="EC" id="4.1.2.25"/>
    </reaction>
</comment>
<gene>
    <name evidence="8" type="primary">folB</name>
    <name evidence="8" type="ORF">DDZ15_11635</name>
</gene>
<evidence type="ECO:0000256" key="1">
    <source>
        <dbReference type="ARBA" id="ARBA00001353"/>
    </source>
</evidence>
<evidence type="ECO:0000256" key="2">
    <source>
        <dbReference type="ARBA" id="ARBA00005013"/>
    </source>
</evidence>
<dbReference type="SMART" id="SM00905">
    <property type="entry name" value="FolB"/>
    <property type="match status" value="1"/>
</dbReference>
<dbReference type="GO" id="GO:0005737">
    <property type="term" value="C:cytoplasm"/>
    <property type="evidence" value="ECO:0007669"/>
    <property type="project" value="TreeGrafter"/>
</dbReference>
<keyword evidence="9" id="KW-1185">Reference proteome</keyword>
<dbReference type="AlphaFoldDB" id="A0A316TS45"/>
<dbReference type="UniPathway" id="UPA00077">
    <property type="reaction ID" value="UER00154"/>
</dbReference>
<protein>
    <recommendedName>
        <fullName evidence="6">7,8-dihydroneopterin aldolase</fullName>
        <ecNumber evidence="6">4.1.2.25</ecNumber>
    </recommendedName>
</protein>
<dbReference type="GO" id="GO:0046654">
    <property type="term" value="P:tetrahydrofolate biosynthetic process"/>
    <property type="evidence" value="ECO:0007669"/>
    <property type="project" value="UniProtKB-UniRule"/>
</dbReference>
<dbReference type="GO" id="GO:0046656">
    <property type="term" value="P:folic acid biosynthetic process"/>
    <property type="evidence" value="ECO:0007669"/>
    <property type="project" value="UniProtKB-UniRule"/>
</dbReference>
<dbReference type="PANTHER" id="PTHR42844">
    <property type="entry name" value="DIHYDRONEOPTERIN ALDOLASE 1-RELATED"/>
    <property type="match status" value="1"/>
</dbReference>
<dbReference type="EC" id="4.1.2.25" evidence="6"/>